<name>A0A9D4RWU9_DREPO</name>
<sequence length="210" mass="23458">MKKLTRENEKCGNRILKAFANSLDPDETPQNVASHLDPNCEPYPANDIAVLRQEYPAIHSNYNYPVCLFSAATYRATEDILDDPFSSMAPAWQLQLKRVHLVLTKICRTTWLQENGYYNFRSEVVCIASEGPEAPSAAVSAGDWKLGATEIIRFGFGNCLHDVVPSVTASVQAYYGWIDGVTDVVKNVSTDATYTEKLHFNIRNPGPFSY</sequence>
<protein>
    <recommendedName>
        <fullName evidence="3">Peptidase S1 domain-containing protein</fullName>
    </recommendedName>
</protein>
<organism evidence="1 2">
    <name type="scientific">Dreissena polymorpha</name>
    <name type="common">Zebra mussel</name>
    <name type="synonym">Mytilus polymorpha</name>
    <dbReference type="NCBI Taxonomy" id="45954"/>
    <lineage>
        <taxon>Eukaryota</taxon>
        <taxon>Metazoa</taxon>
        <taxon>Spiralia</taxon>
        <taxon>Lophotrochozoa</taxon>
        <taxon>Mollusca</taxon>
        <taxon>Bivalvia</taxon>
        <taxon>Autobranchia</taxon>
        <taxon>Heteroconchia</taxon>
        <taxon>Euheterodonta</taxon>
        <taxon>Imparidentia</taxon>
        <taxon>Neoheterodontei</taxon>
        <taxon>Myida</taxon>
        <taxon>Dreissenoidea</taxon>
        <taxon>Dreissenidae</taxon>
        <taxon>Dreissena</taxon>
    </lineage>
</organism>
<keyword evidence="2" id="KW-1185">Reference proteome</keyword>
<gene>
    <name evidence="1" type="ORF">DPMN_005807</name>
</gene>
<dbReference type="EMBL" id="JAIWYP010000001">
    <property type="protein sequence ID" value="KAH3881880.1"/>
    <property type="molecule type" value="Genomic_DNA"/>
</dbReference>
<dbReference type="SUPFAM" id="SSF50494">
    <property type="entry name" value="Trypsin-like serine proteases"/>
    <property type="match status" value="1"/>
</dbReference>
<dbReference type="AlphaFoldDB" id="A0A9D4RWU9"/>
<comment type="caution">
    <text evidence="1">The sequence shown here is derived from an EMBL/GenBank/DDBJ whole genome shotgun (WGS) entry which is preliminary data.</text>
</comment>
<reference evidence="1" key="1">
    <citation type="journal article" date="2019" name="bioRxiv">
        <title>The Genome of the Zebra Mussel, Dreissena polymorpha: A Resource for Invasive Species Research.</title>
        <authorList>
            <person name="McCartney M.A."/>
            <person name="Auch B."/>
            <person name="Kono T."/>
            <person name="Mallez S."/>
            <person name="Zhang Y."/>
            <person name="Obille A."/>
            <person name="Becker A."/>
            <person name="Abrahante J.E."/>
            <person name="Garbe J."/>
            <person name="Badalamenti J.P."/>
            <person name="Herman A."/>
            <person name="Mangelson H."/>
            <person name="Liachko I."/>
            <person name="Sullivan S."/>
            <person name="Sone E.D."/>
            <person name="Koren S."/>
            <person name="Silverstein K.A.T."/>
            <person name="Beckman K.B."/>
            <person name="Gohl D.M."/>
        </authorList>
    </citation>
    <scope>NUCLEOTIDE SEQUENCE</scope>
    <source>
        <strain evidence="1">Duluth1</strain>
        <tissue evidence="1">Whole animal</tissue>
    </source>
</reference>
<accession>A0A9D4RWU9</accession>
<evidence type="ECO:0008006" key="3">
    <source>
        <dbReference type="Google" id="ProtNLM"/>
    </source>
</evidence>
<proteinExistence type="predicted"/>
<dbReference type="Proteomes" id="UP000828390">
    <property type="component" value="Unassembled WGS sequence"/>
</dbReference>
<dbReference type="InterPro" id="IPR009003">
    <property type="entry name" value="Peptidase_S1_PA"/>
</dbReference>
<reference evidence="1" key="2">
    <citation type="submission" date="2020-11" db="EMBL/GenBank/DDBJ databases">
        <authorList>
            <person name="McCartney M.A."/>
            <person name="Auch B."/>
            <person name="Kono T."/>
            <person name="Mallez S."/>
            <person name="Becker A."/>
            <person name="Gohl D.M."/>
            <person name="Silverstein K.A.T."/>
            <person name="Koren S."/>
            <person name="Bechman K.B."/>
            <person name="Herman A."/>
            <person name="Abrahante J.E."/>
            <person name="Garbe J."/>
        </authorList>
    </citation>
    <scope>NUCLEOTIDE SEQUENCE</scope>
    <source>
        <strain evidence="1">Duluth1</strain>
        <tissue evidence="1">Whole animal</tissue>
    </source>
</reference>
<evidence type="ECO:0000313" key="1">
    <source>
        <dbReference type="EMBL" id="KAH3881880.1"/>
    </source>
</evidence>
<evidence type="ECO:0000313" key="2">
    <source>
        <dbReference type="Proteomes" id="UP000828390"/>
    </source>
</evidence>